<dbReference type="InterPro" id="IPR015300">
    <property type="entry name" value="DNA-bd_pseudobarrel_sf"/>
</dbReference>
<dbReference type="SUPFAM" id="SSF101936">
    <property type="entry name" value="DNA-binding pseudobarrel domain"/>
    <property type="match status" value="1"/>
</dbReference>
<dbReference type="AlphaFoldDB" id="A0A072VUG1"/>
<keyword evidence="2" id="KW-0805">Transcription regulation</keyword>
<evidence type="ECO:0000313" key="6">
    <source>
        <dbReference type="EMBL" id="KEH41745.1"/>
    </source>
</evidence>
<gene>
    <name evidence="6" type="ordered locus">MTR_1g054470</name>
</gene>
<dbReference type="EMBL" id="CM001217">
    <property type="protein sequence ID" value="KEH41745.1"/>
    <property type="molecule type" value="Genomic_DNA"/>
</dbReference>
<evidence type="ECO:0000256" key="1">
    <source>
        <dbReference type="ARBA" id="ARBA00004123"/>
    </source>
</evidence>
<dbReference type="InterPro" id="IPR003340">
    <property type="entry name" value="B3_DNA-bd"/>
</dbReference>
<keyword evidence="4" id="KW-0804">Transcription</keyword>
<keyword evidence="8" id="KW-1185">Reference proteome</keyword>
<evidence type="ECO:0000256" key="2">
    <source>
        <dbReference type="ARBA" id="ARBA00023015"/>
    </source>
</evidence>
<sequence length="143" mass="16414">MKMVTDEMCGECRCAIIGVLRWTMTKISDIIDTELEELMPNFNTPADENPSEEEVDGPVFAQLQNFQNGDHIWMLLGVFLDVGIVVDESGEEYECEVVDKGYWLEKYVSSGWIEFVRAKELKHGDSLFFNIDNLQKQIICISH</sequence>
<evidence type="ECO:0000313" key="7">
    <source>
        <dbReference type="EnsemblPlants" id="KEH41745"/>
    </source>
</evidence>
<dbReference type="HOGENOM" id="CLU_1809052_0_0_1"/>
<dbReference type="Gene3D" id="2.40.330.10">
    <property type="entry name" value="DNA-binding pseudobarrel domain"/>
    <property type="match status" value="1"/>
</dbReference>
<evidence type="ECO:0000256" key="5">
    <source>
        <dbReference type="ARBA" id="ARBA00023242"/>
    </source>
</evidence>
<evidence type="ECO:0000256" key="4">
    <source>
        <dbReference type="ARBA" id="ARBA00023163"/>
    </source>
</evidence>
<dbReference type="CDD" id="cd10017">
    <property type="entry name" value="B3_DNA"/>
    <property type="match status" value="1"/>
</dbReference>
<protein>
    <recommendedName>
        <fullName evidence="9">TF-B3 domain-containing protein</fullName>
    </recommendedName>
</protein>
<organism evidence="6 8">
    <name type="scientific">Medicago truncatula</name>
    <name type="common">Barrel medic</name>
    <name type="synonym">Medicago tribuloides</name>
    <dbReference type="NCBI Taxonomy" id="3880"/>
    <lineage>
        <taxon>Eukaryota</taxon>
        <taxon>Viridiplantae</taxon>
        <taxon>Streptophyta</taxon>
        <taxon>Embryophyta</taxon>
        <taxon>Tracheophyta</taxon>
        <taxon>Spermatophyta</taxon>
        <taxon>Magnoliopsida</taxon>
        <taxon>eudicotyledons</taxon>
        <taxon>Gunneridae</taxon>
        <taxon>Pentapetalae</taxon>
        <taxon>rosids</taxon>
        <taxon>fabids</taxon>
        <taxon>Fabales</taxon>
        <taxon>Fabaceae</taxon>
        <taxon>Papilionoideae</taxon>
        <taxon>50 kb inversion clade</taxon>
        <taxon>NPAAA clade</taxon>
        <taxon>Hologalegina</taxon>
        <taxon>IRL clade</taxon>
        <taxon>Trifolieae</taxon>
        <taxon>Medicago</taxon>
    </lineage>
</organism>
<reference evidence="7" key="3">
    <citation type="submission" date="2015-04" db="UniProtKB">
        <authorList>
            <consortium name="EnsemblPlants"/>
        </authorList>
    </citation>
    <scope>IDENTIFICATION</scope>
    <source>
        <strain evidence="7">cv. Jemalong A17</strain>
    </source>
</reference>
<dbReference type="GO" id="GO:0005634">
    <property type="term" value="C:nucleus"/>
    <property type="evidence" value="ECO:0007669"/>
    <property type="project" value="UniProtKB-SubCell"/>
</dbReference>
<keyword evidence="5" id="KW-0539">Nucleus</keyword>
<comment type="subcellular location">
    <subcellularLocation>
        <location evidence="1">Nucleus</location>
    </subcellularLocation>
</comment>
<evidence type="ECO:0008006" key="9">
    <source>
        <dbReference type="Google" id="ProtNLM"/>
    </source>
</evidence>
<keyword evidence="3" id="KW-0238">DNA-binding</keyword>
<dbReference type="GO" id="GO:0003677">
    <property type="term" value="F:DNA binding"/>
    <property type="evidence" value="ECO:0007669"/>
    <property type="project" value="UniProtKB-KW"/>
</dbReference>
<dbReference type="Proteomes" id="UP000002051">
    <property type="component" value="Unassembled WGS sequence"/>
</dbReference>
<reference evidence="6 8" key="2">
    <citation type="journal article" date="2014" name="BMC Genomics">
        <title>An improved genome release (version Mt4.0) for the model legume Medicago truncatula.</title>
        <authorList>
            <person name="Tang H."/>
            <person name="Krishnakumar V."/>
            <person name="Bidwell S."/>
            <person name="Rosen B."/>
            <person name="Chan A."/>
            <person name="Zhou S."/>
            <person name="Gentzbittel L."/>
            <person name="Childs K.L."/>
            <person name="Yandell M."/>
            <person name="Gundlach H."/>
            <person name="Mayer K.F."/>
            <person name="Schwartz D.C."/>
            <person name="Town C.D."/>
        </authorList>
    </citation>
    <scope>GENOME REANNOTATION</scope>
    <source>
        <strain evidence="6">A17</strain>
        <strain evidence="7 8">cv. Jemalong A17</strain>
    </source>
</reference>
<evidence type="ECO:0000256" key="3">
    <source>
        <dbReference type="ARBA" id="ARBA00023125"/>
    </source>
</evidence>
<proteinExistence type="predicted"/>
<name>A0A072VUG1_MEDTR</name>
<reference evidence="6 8" key="1">
    <citation type="journal article" date="2011" name="Nature">
        <title>The Medicago genome provides insight into the evolution of rhizobial symbioses.</title>
        <authorList>
            <person name="Young N.D."/>
            <person name="Debelle F."/>
            <person name="Oldroyd G.E."/>
            <person name="Geurts R."/>
            <person name="Cannon S.B."/>
            <person name="Udvardi M.K."/>
            <person name="Benedito V.A."/>
            <person name="Mayer K.F."/>
            <person name="Gouzy J."/>
            <person name="Schoof H."/>
            <person name="Van de Peer Y."/>
            <person name="Proost S."/>
            <person name="Cook D.R."/>
            <person name="Meyers B.C."/>
            <person name="Spannagl M."/>
            <person name="Cheung F."/>
            <person name="De Mita S."/>
            <person name="Krishnakumar V."/>
            <person name="Gundlach H."/>
            <person name="Zhou S."/>
            <person name="Mudge J."/>
            <person name="Bharti A.K."/>
            <person name="Murray J.D."/>
            <person name="Naoumkina M.A."/>
            <person name="Rosen B."/>
            <person name="Silverstein K.A."/>
            <person name="Tang H."/>
            <person name="Rombauts S."/>
            <person name="Zhao P.X."/>
            <person name="Zhou P."/>
            <person name="Barbe V."/>
            <person name="Bardou P."/>
            <person name="Bechner M."/>
            <person name="Bellec A."/>
            <person name="Berger A."/>
            <person name="Berges H."/>
            <person name="Bidwell S."/>
            <person name="Bisseling T."/>
            <person name="Choisne N."/>
            <person name="Couloux A."/>
            <person name="Denny R."/>
            <person name="Deshpande S."/>
            <person name="Dai X."/>
            <person name="Doyle J.J."/>
            <person name="Dudez A.M."/>
            <person name="Farmer A.D."/>
            <person name="Fouteau S."/>
            <person name="Franken C."/>
            <person name="Gibelin C."/>
            <person name="Gish J."/>
            <person name="Goldstein S."/>
            <person name="Gonzalez A.J."/>
            <person name="Green P.J."/>
            <person name="Hallab A."/>
            <person name="Hartog M."/>
            <person name="Hua A."/>
            <person name="Humphray S.J."/>
            <person name="Jeong D.H."/>
            <person name="Jing Y."/>
            <person name="Jocker A."/>
            <person name="Kenton S.M."/>
            <person name="Kim D.J."/>
            <person name="Klee K."/>
            <person name="Lai H."/>
            <person name="Lang C."/>
            <person name="Lin S."/>
            <person name="Macmil S.L."/>
            <person name="Magdelenat G."/>
            <person name="Matthews L."/>
            <person name="McCorrison J."/>
            <person name="Monaghan E.L."/>
            <person name="Mun J.H."/>
            <person name="Najar F.Z."/>
            <person name="Nicholson C."/>
            <person name="Noirot C."/>
            <person name="O'Bleness M."/>
            <person name="Paule C.R."/>
            <person name="Poulain J."/>
            <person name="Prion F."/>
            <person name="Qin B."/>
            <person name="Qu C."/>
            <person name="Retzel E.F."/>
            <person name="Riddle C."/>
            <person name="Sallet E."/>
            <person name="Samain S."/>
            <person name="Samson N."/>
            <person name="Sanders I."/>
            <person name="Saurat O."/>
            <person name="Scarpelli C."/>
            <person name="Schiex T."/>
            <person name="Segurens B."/>
            <person name="Severin A.J."/>
            <person name="Sherrier D.J."/>
            <person name="Shi R."/>
            <person name="Sims S."/>
            <person name="Singer S.R."/>
            <person name="Sinharoy S."/>
            <person name="Sterck L."/>
            <person name="Viollet A."/>
            <person name="Wang B.B."/>
            <person name="Wang K."/>
            <person name="Wang M."/>
            <person name="Wang X."/>
            <person name="Warfsmann J."/>
            <person name="Weissenbach J."/>
            <person name="White D.D."/>
            <person name="White J.D."/>
            <person name="Wiley G.B."/>
            <person name="Wincker P."/>
            <person name="Xing Y."/>
            <person name="Yang L."/>
            <person name="Yao Z."/>
            <person name="Ying F."/>
            <person name="Zhai J."/>
            <person name="Zhou L."/>
            <person name="Zuber A."/>
            <person name="Denarie J."/>
            <person name="Dixon R.A."/>
            <person name="May G.D."/>
            <person name="Schwartz D.C."/>
            <person name="Rogers J."/>
            <person name="Quetier F."/>
            <person name="Town C.D."/>
            <person name="Roe B.A."/>
        </authorList>
    </citation>
    <scope>NUCLEOTIDE SEQUENCE [LARGE SCALE GENOMIC DNA]</scope>
    <source>
        <strain evidence="6">A17</strain>
        <strain evidence="7 8">cv. Jemalong A17</strain>
    </source>
</reference>
<dbReference type="EnsemblPlants" id="KEH41745">
    <property type="protein sequence ID" value="KEH41745"/>
    <property type="gene ID" value="MTR_1g054470"/>
</dbReference>
<evidence type="ECO:0000313" key="8">
    <source>
        <dbReference type="Proteomes" id="UP000002051"/>
    </source>
</evidence>
<accession>A0A072VUG1</accession>